<sequence length="234" mass="26339">MVVKSAEVECRGPLTKSGLRQPPIRAYMDDLTITTTSVPGSRWILQGLERLITWASISFKPSKSSRIPVAVISAHAFVQRCHSTWGKARQALLHVDARTMAQAYRHRSKPPVYIVGHKTPQLPPLWLAKYSRKHRQTTENRSESRCTWGSDGRCIMKVGEQVRPQCQPLHERGRSQSIRRLSNCGVWPLAIRSPGWSLSTMPEAGPGEVMSGCGCPLVSWRHRMKSHSSILIQR</sequence>
<evidence type="ECO:0008006" key="3">
    <source>
        <dbReference type="Google" id="ProtNLM"/>
    </source>
</evidence>
<organism evidence="1 2">
    <name type="scientific">Cirrhinus molitorella</name>
    <name type="common">mud carp</name>
    <dbReference type="NCBI Taxonomy" id="172907"/>
    <lineage>
        <taxon>Eukaryota</taxon>
        <taxon>Metazoa</taxon>
        <taxon>Chordata</taxon>
        <taxon>Craniata</taxon>
        <taxon>Vertebrata</taxon>
        <taxon>Euteleostomi</taxon>
        <taxon>Actinopterygii</taxon>
        <taxon>Neopterygii</taxon>
        <taxon>Teleostei</taxon>
        <taxon>Ostariophysi</taxon>
        <taxon>Cypriniformes</taxon>
        <taxon>Cyprinidae</taxon>
        <taxon>Labeoninae</taxon>
        <taxon>Labeonini</taxon>
        <taxon>Cirrhinus</taxon>
    </lineage>
</organism>
<evidence type="ECO:0000313" key="2">
    <source>
        <dbReference type="Proteomes" id="UP001558613"/>
    </source>
</evidence>
<keyword evidence="2" id="KW-1185">Reference proteome</keyword>
<gene>
    <name evidence="1" type="ORF">QQF64_029921</name>
</gene>
<dbReference type="EMBL" id="JAYMGO010000007">
    <property type="protein sequence ID" value="KAL1270905.1"/>
    <property type="molecule type" value="Genomic_DNA"/>
</dbReference>
<dbReference type="Proteomes" id="UP001558613">
    <property type="component" value="Unassembled WGS sequence"/>
</dbReference>
<reference evidence="1 2" key="1">
    <citation type="submission" date="2023-09" db="EMBL/GenBank/DDBJ databases">
        <authorList>
            <person name="Wang M."/>
        </authorList>
    </citation>
    <scope>NUCLEOTIDE SEQUENCE [LARGE SCALE GENOMIC DNA]</scope>
    <source>
        <strain evidence="1">GT-2023</strain>
        <tissue evidence="1">Liver</tissue>
    </source>
</reference>
<name>A0ABR3N1V1_9TELE</name>
<accession>A0ABR3N1V1</accession>
<comment type="caution">
    <text evidence="1">The sequence shown here is derived from an EMBL/GenBank/DDBJ whole genome shotgun (WGS) entry which is preliminary data.</text>
</comment>
<proteinExistence type="predicted"/>
<protein>
    <recommendedName>
        <fullName evidence="3">Reverse transcriptase</fullName>
    </recommendedName>
</protein>
<evidence type="ECO:0000313" key="1">
    <source>
        <dbReference type="EMBL" id="KAL1270905.1"/>
    </source>
</evidence>